<dbReference type="HOGENOM" id="CLU_2057573_0_0_0"/>
<dbReference type="PATRIC" id="fig|1006576.9.peg.682"/>
<accession>A0A0C7NJ94</accession>
<reference evidence="2" key="1">
    <citation type="submission" date="2014-11" db="EMBL/GenBank/DDBJ databases">
        <authorList>
            <person name="Wibberg D."/>
        </authorList>
    </citation>
    <scope>NUCLEOTIDE SEQUENCE [LARGE SCALE GENOMIC DNA]</scope>
    <source>
        <strain evidence="2">L3</strain>
    </source>
</reference>
<evidence type="ECO:0000313" key="2">
    <source>
        <dbReference type="Proteomes" id="UP000032809"/>
    </source>
</evidence>
<protein>
    <submittedName>
        <fullName evidence="1">Uncharacterized protein</fullName>
    </submittedName>
</protein>
<dbReference type="RefSeq" id="WP_045087544.1">
    <property type="nucleotide sequence ID" value="NZ_LN824141.1"/>
</dbReference>
<name>A0A0C7NJ94_DEFTU</name>
<dbReference type="OrthoDB" id="1367720at2"/>
<proteinExistence type="predicted"/>
<dbReference type="KEGG" id="dtn:DTL3_0701"/>
<evidence type="ECO:0000313" key="1">
    <source>
        <dbReference type="EMBL" id="CEP78011.1"/>
    </source>
</evidence>
<dbReference type="EMBL" id="LN824141">
    <property type="protein sequence ID" value="CEP78011.1"/>
    <property type="molecule type" value="Genomic_DNA"/>
</dbReference>
<dbReference type="Proteomes" id="UP000032809">
    <property type="component" value="Chromosome I"/>
</dbReference>
<organism evidence="1 2">
    <name type="scientific">Defluviitoga tunisiensis</name>
    <dbReference type="NCBI Taxonomy" id="1006576"/>
    <lineage>
        <taxon>Bacteria</taxon>
        <taxon>Thermotogati</taxon>
        <taxon>Thermotogota</taxon>
        <taxon>Thermotogae</taxon>
        <taxon>Petrotogales</taxon>
        <taxon>Petrotogaceae</taxon>
        <taxon>Defluviitoga</taxon>
    </lineage>
</organism>
<gene>
    <name evidence="1" type="ORF">DTL3_0701</name>
</gene>
<keyword evidence="2" id="KW-1185">Reference proteome</keyword>
<sequence length="140" mass="16309">MKKLLLMLFIVGIISIIYAQNGFLGKIDYFVEITVGDAAIVSDSKSKDQGPPPWAPAHGYRAKYTYRYYPDAFVYYDTNRGLYFYLSNDKWEFSLSLPSFIKLNKDQSVVLEMDVDKPYIFHSEVVERYPPKNNRKTPKK</sequence>
<dbReference type="AlphaFoldDB" id="A0A0C7NJ94"/>